<accession>A0A3M3H787</accession>
<name>A0A3M3H787_PSEYM</name>
<gene>
    <name evidence="1" type="ORF">ALP13_03032</name>
</gene>
<comment type="caution">
    <text evidence="1">The sequence shown here is derived from an EMBL/GenBank/DDBJ whole genome shotgun (WGS) entry which is preliminary data.</text>
</comment>
<protein>
    <submittedName>
        <fullName evidence="1">Uncharacterized protein</fullName>
    </submittedName>
</protein>
<dbReference type="RefSeq" id="WP_016980530.1">
    <property type="nucleotide sequence ID" value="NZ_JAEVFP010000073.1"/>
</dbReference>
<dbReference type="AlphaFoldDB" id="A0A3M3H787"/>
<dbReference type="EMBL" id="RBUQ01000288">
    <property type="protein sequence ID" value="RMV30791.1"/>
    <property type="molecule type" value="Genomic_DNA"/>
</dbReference>
<dbReference type="Proteomes" id="UP000271631">
    <property type="component" value="Unassembled WGS sequence"/>
</dbReference>
<evidence type="ECO:0000313" key="1">
    <source>
        <dbReference type="EMBL" id="RMV30791.1"/>
    </source>
</evidence>
<organism evidence="1 2">
    <name type="scientific">Pseudomonas syringae pv. maculicola</name>
    <dbReference type="NCBI Taxonomy" id="59511"/>
    <lineage>
        <taxon>Bacteria</taxon>
        <taxon>Pseudomonadati</taxon>
        <taxon>Pseudomonadota</taxon>
        <taxon>Gammaproteobacteria</taxon>
        <taxon>Pseudomonadales</taxon>
        <taxon>Pseudomonadaceae</taxon>
        <taxon>Pseudomonas</taxon>
    </lineage>
</organism>
<reference evidence="1 2" key="1">
    <citation type="submission" date="2018-08" db="EMBL/GenBank/DDBJ databases">
        <title>Recombination of ecologically and evolutionarily significant loci maintains genetic cohesion in the Pseudomonas syringae species complex.</title>
        <authorList>
            <person name="Dillon M."/>
            <person name="Thakur S."/>
            <person name="Almeida R.N.D."/>
            <person name="Weir B.S."/>
            <person name="Guttman D.S."/>
        </authorList>
    </citation>
    <scope>NUCLEOTIDE SEQUENCE [LARGE SCALE GENOMIC DNA]</scope>
    <source>
        <strain evidence="1 2">ICMP 11281</strain>
    </source>
</reference>
<sequence>MSEQEQGQENGQEQKQEYVFHPADLVQYAMDKPIGAARAALAIGLEGADVDPDIIIAELVGNMEFNQRFLKKLTSALRKNPGKIVDDMPRHIRALQVERVLGL</sequence>
<evidence type="ECO:0000313" key="2">
    <source>
        <dbReference type="Proteomes" id="UP000271631"/>
    </source>
</evidence>
<proteinExistence type="predicted"/>